<proteinExistence type="predicted"/>
<dbReference type="SUPFAM" id="SSF55008">
    <property type="entry name" value="HMA, heavy metal-associated domain"/>
    <property type="match status" value="1"/>
</dbReference>
<dbReference type="AlphaFoldDB" id="A0A4Y6PNE7"/>
<dbReference type="GO" id="GO:0046872">
    <property type="term" value="F:metal ion binding"/>
    <property type="evidence" value="ECO:0007669"/>
    <property type="project" value="InterPro"/>
</dbReference>
<keyword evidence="3" id="KW-1185">Reference proteome</keyword>
<evidence type="ECO:0000313" key="2">
    <source>
        <dbReference type="EMBL" id="QDG49733.1"/>
    </source>
</evidence>
<dbReference type="PROSITE" id="PS50846">
    <property type="entry name" value="HMA_2"/>
    <property type="match status" value="1"/>
</dbReference>
<gene>
    <name evidence="2" type="ORF">FIV42_02965</name>
</gene>
<organism evidence="2 3">
    <name type="scientific">Persicimonas caeni</name>
    <dbReference type="NCBI Taxonomy" id="2292766"/>
    <lineage>
        <taxon>Bacteria</taxon>
        <taxon>Deltaproteobacteria</taxon>
        <taxon>Bradymonadales</taxon>
        <taxon>Bradymonadaceae</taxon>
        <taxon>Persicimonas</taxon>
    </lineage>
</organism>
<sequence length="121" mass="13636">MSPSTRPDSGRRVLSCVLARPSSTVRPLVPTRWRLTVQETREIEVVELDNRDTAAHLENVLAQMPGVNEVNANPETRLVWVTFNPTLQTASRIYEKIQREGCSVSFRPRASGAQQRPGRLQ</sequence>
<dbReference type="Gene3D" id="3.30.70.100">
    <property type="match status" value="1"/>
</dbReference>
<accession>A0A4Y6PNE7</accession>
<accession>A0A5B8XZW2</accession>
<feature type="domain" description="HMA" evidence="1">
    <location>
        <begin position="39"/>
        <end position="105"/>
    </location>
</feature>
<name>A0A4Y6PNE7_PERCE</name>
<dbReference type="InterPro" id="IPR006121">
    <property type="entry name" value="HMA_dom"/>
</dbReference>
<dbReference type="InterPro" id="IPR036163">
    <property type="entry name" value="HMA_dom_sf"/>
</dbReference>
<dbReference type="EMBL" id="CP041186">
    <property type="protein sequence ID" value="QDG49733.1"/>
    <property type="molecule type" value="Genomic_DNA"/>
</dbReference>
<dbReference type="Proteomes" id="UP000315995">
    <property type="component" value="Chromosome"/>
</dbReference>
<protein>
    <submittedName>
        <fullName evidence="2">Cation transporter</fullName>
    </submittedName>
</protein>
<reference evidence="2 3" key="1">
    <citation type="submission" date="2019-06" db="EMBL/GenBank/DDBJ databases">
        <title>Persicimonas caeni gen. nov., sp. nov., a predatory bacterium isolated from solar saltern.</title>
        <authorList>
            <person name="Wang S."/>
        </authorList>
    </citation>
    <scope>NUCLEOTIDE SEQUENCE [LARGE SCALE GENOMIC DNA]</scope>
    <source>
        <strain evidence="2 3">YN101</strain>
    </source>
</reference>
<dbReference type="Pfam" id="PF00403">
    <property type="entry name" value="HMA"/>
    <property type="match status" value="1"/>
</dbReference>
<evidence type="ECO:0000259" key="1">
    <source>
        <dbReference type="PROSITE" id="PS50846"/>
    </source>
</evidence>
<evidence type="ECO:0000313" key="3">
    <source>
        <dbReference type="Proteomes" id="UP000315995"/>
    </source>
</evidence>